<dbReference type="NCBIfam" id="TIGR02532">
    <property type="entry name" value="IV_pilin_GFxxxE"/>
    <property type="match status" value="1"/>
</dbReference>
<gene>
    <name evidence="3" type="ORF">F904_00890</name>
</gene>
<name>N9LCI6_9GAMM</name>
<comment type="caution">
    <text evidence="3">The sequence shown here is derived from an EMBL/GenBank/DDBJ whole genome shotgun (WGS) entry which is preliminary data.</text>
</comment>
<dbReference type="PATRIC" id="fig|1217703.3.peg.859"/>
<evidence type="ECO:0000313" key="3">
    <source>
        <dbReference type="EMBL" id="ENW93982.1"/>
    </source>
</evidence>
<evidence type="ECO:0000256" key="1">
    <source>
        <dbReference type="ARBA" id="ARBA00022481"/>
    </source>
</evidence>
<feature type="transmembrane region" description="Helical" evidence="2">
    <location>
        <begin position="6"/>
        <end position="27"/>
    </location>
</feature>
<protein>
    <recommendedName>
        <fullName evidence="5">Prepilin-type N-terminal cleavage/methylation domain-containing protein</fullName>
    </recommendedName>
</protein>
<keyword evidence="4" id="KW-1185">Reference proteome</keyword>
<keyword evidence="2" id="KW-0812">Transmembrane</keyword>
<dbReference type="OrthoDB" id="6713246at2"/>
<dbReference type="InterPro" id="IPR045584">
    <property type="entry name" value="Pilin-like"/>
</dbReference>
<dbReference type="HOGENOM" id="CLU_091705_1_0_6"/>
<proteinExistence type="predicted"/>
<dbReference type="Proteomes" id="UP000013261">
    <property type="component" value="Unassembled WGS sequence"/>
</dbReference>
<evidence type="ECO:0000256" key="2">
    <source>
        <dbReference type="SAM" id="Phobius"/>
    </source>
</evidence>
<dbReference type="EMBL" id="APRL01000010">
    <property type="protein sequence ID" value="ENW93982.1"/>
    <property type="molecule type" value="Genomic_DNA"/>
</dbReference>
<dbReference type="RefSeq" id="WP_005185471.1">
    <property type="nucleotide sequence ID" value="NZ_KB850049.1"/>
</dbReference>
<dbReference type="InterPro" id="IPR000983">
    <property type="entry name" value="Bac_GSPG_pilin"/>
</dbReference>
<dbReference type="GO" id="GO:0015628">
    <property type="term" value="P:protein secretion by the type II secretion system"/>
    <property type="evidence" value="ECO:0007669"/>
    <property type="project" value="InterPro"/>
</dbReference>
<dbReference type="eggNOG" id="COG4968">
    <property type="taxonomic scope" value="Bacteria"/>
</dbReference>
<evidence type="ECO:0000313" key="4">
    <source>
        <dbReference type="Proteomes" id="UP000013261"/>
    </source>
</evidence>
<dbReference type="PROSITE" id="PS00409">
    <property type="entry name" value="PROKAR_NTER_METHYL"/>
    <property type="match status" value="1"/>
</dbReference>
<dbReference type="InterPro" id="IPR012902">
    <property type="entry name" value="N_methyl_site"/>
</dbReference>
<reference evidence="3 4" key="1">
    <citation type="submission" date="2013-02" db="EMBL/GenBank/DDBJ databases">
        <title>The Genome Sequence of Acinetobacter sp. ANC 4105.</title>
        <authorList>
            <consortium name="The Broad Institute Genome Sequencing Platform"/>
            <consortium name="The Broad Institute Genome Sequencing Center for Infectious Disease"/>
            <person name="Cerqueira G."/>
            <person name="Feldgarden M."/>
            <person name="Courvalin P."/>
            <person name="Perichon B."/>
            <person name="Grillot-Courvalin C."/>
            <person name="Clermont D."/>
            <person name="Rocha E."/>
            <person name="Yoon E.-J."/>
            <person name="Nemec A."/>
            <person name="Walker B."/>
            <person name="Young S.K."/>
            <person name="Zeng Q."/>
            <person name="Gargeya S."/>
            <person name="Fitzgerald M."/>
            <person name="Haas B."/>
            <person name="Abouelleil A."/>
            <person name="Alvarado L."/>
            <person name="Arachchi H.M."/>
            <person name="Berlin A.M."/>
            <person name="Chapman S.B."/>
            <person name="Dewar J."/>
            <person name="Goldberg J."/>
            <person name="Griggs A."/>
            <person name="Gujja S."/>
            <person name="Hansen M."/>
            <person name="Howarth C."/>
            <person name="Imamovic A."/>
            <person name="Larimer J."/>
            <person name="McCowan C."/>
            <person name="Murphy C."/>
            <person name="Neiman D."/>
            <person name="Pearson M."/>
            <person name="Priest M."/>
            <person name="Roberts A."/>
            <person name="Saif S."/>
            <person name="Shea T."/>
            <person name="Sisk P."/>
            <person name="Sykes S."/>
            <person name="Wortman J."/>
            <person name="Nusbaum C."/>
            <person name="Birren B."/>
        </authorList>
    </citation>
    <scope>NUCLEOTIDE SEQUENCE [LARGE SCALE GENOMIC DNA]</scope>
    <source>
        <strain evidence="3 4">ANC 4105</strain>
    </source>
</reference>
<keyword evidence="1" id="KW-0488">Methylation</keyword>
<keyword evidence="2" id="KW-1133">Transmembrane helix</keyword>
<dbReference type="GO" id="GO:0015627">
    <property type="term" value="C:type II protein secretion system complex"/>
    <property type="evidence" value="ECO:0007669"/>
    <property type="project" value="InterPro"/>
</dbReference>
<dbReference type="PRINTS" id="PR00813">
    <property type="entry name" value="BCTERIALGSPG"/>
</dbReference>
<organism evidence="3 4">
    <name type="scientific">Acinetobacter dispersus</name>
    <dbReference type="NCBI Taxonomy" id="70348"/>
    <lineage>
        <taxon>Bacteria</taxon>
        <taxon>Pseudomonadati</taxon>
        <taxon>Pseudomonadota</taxon>
        <taxon>Gammaproteobacteria</taxon>
        <taxon>Moraxellales</taxon>
        <taxon>Moraxellaceae</taxon>
        <taxon>Acinetobacter</taxon>
    </lineage>
</organism>
<sequence length="184" mass="20386">MKKNHGFTLVELMIVMVIMAIFAAIAIPGYKQFMQRKDFEAAKQEALRVSSELERFKGKNFSYKGFDASFVYPDYNSTTGELFLPVGSTSTNAKYILTLVDSGASKKPLTILSSGGKETADSQAVRGLGWAMKVERVQNAGGEPKDPANFDLLLLSGGLKCMTITKNRFDQYECNPTWADVETW</sequence>
<dbReference type="Pfam" id="PF07963">
    <property type="entry name" value="N_methyl"/>
    <property type="match status" value="1"/>
</dbReference>
<dbReference type="SUPFAM" id="SSF54523">
    <property type="entry name" value="Pili subunits"/>
    <property type="match status" value="1"/>
</dbReference>
<accession>N9LCI6</accession>
<dbReference type="AlphaFoldDB" id="N9LCI6"/>
<evidence type="ECO:0008006" key="5">
    <source>
        <dbReference type="Google" id="ProtNLM"/>
    </source>
</evidence>
<dbReference type="Gene3D" id="3.30.700.10">
    <property type="entry name" value="Glycoprotein, Type 4 Pilin"/>
    <property type="match status" value="1"/>
</dbReference>
<keyword evidence="2" id="KW-0472">Membrane</keyword>